<dbReference type="Pfam" id="PF05461">
    <property type="entry name" value="ApoL"/>
    <property type="match status" value="1"/>
</dbReference>
<dbReference type="EMBL" id="JACTAM010002324">
    <property type="protein sequence ID" value="KAI2645111.1"/>
    <property type="molecule type" value="Genomic_DNA"/>
</dbReference>
<reference evidence="3 4" key="1">
    <citation type="submission" date="2022-01" db="EMBL/GenBank/DDBJ databases">
        <title>A high-quality chromosome-level genome assembly of rohu carp, Labeo rohita.</title>
        <authorList>
            <person name="Arick M.A. II"/>
            <person name="Hsu C.-Y."/>
            <person name="Magbanua Z."/>
            <person name="Pechanova O."/>
            <person name="Grover C."/>
            <person name="Miller E."/>
            <person name="Thrash A."/>
            <person name="Ezzel L."/>
            <person name="Alam S."/>
            <person name="Benzie J."/>
            <person name="Hamilton M."/>
            <person name="Karsi A."/>
            <person name="Lawrence M.L."/>
            <person name="Peterson D.G."/>
        </authorList>
    </citation>
    <scope>NUCLEOTIDE SEQUENCE [LARGE SCALE GENOMIC DNA]</scope>
    <source>
        <strain evidence="4">BAU-BD-2019</strain>
        <tissue evidence="3">Blood</tissue>
    </source>
</reference>
<proteinExistence type="inferred from homology"/>
<gene>
    <name evidence="3" type="ORF">H4Q32_030895</name>
</gene>
<sequence length="164" mass="17678">MSLLSSSTADSSSSDVISLQEEFIALYERDYHELQECIQTLSHLIDTFEKDFRRCTEAVRAGEIMGIAGGVIGIAGLALGPLAAVAGAAVALGGGVDEIREVAAHMSKTVRLTATFTEDNKILNDMDKLAGNWQTSETLQRKDKKDKPKNKTPVLKNQPVSVLS</sequence>
<feature type="region of interest" description="Disordered" evidence="2">
    <location>
        <begin position="134"/>
        <end position="164"/>
    </location>
</feature>
<evidence type="ECO:0000256" key="2">
    <source>
        <dbReference type="SAM" id="MobiDB-lite"/>
    </source>
</evidence>
<dbReference type="InterPro" id="IPR008405">
    <property type="entry name" value="ApoL"/>
</dbReference>
<evidence type="ECO:0000313" key="3">
    <source>
        <dbReference type="EMBL" id="KAI2645111.1"/>
    </source>
</evidence>
<protein>
    <submittedName>
        <fullName evidence="3">Apolipoprotein L3</fullName>
    </submittedName>
</protein>
<keyword evidence="4" id="KW-1185">Reference proteome</keyword>
<comment type="similarity">
    <text evidence="1">Belongs to the apolipoprotein L family.</text>
</comment>
<accession>A0ABQ8L304</accession>
<evidence type="ECO:0000256" key="1">
    <source>
        <dbReference type="ARBA" id="ARBA00010090"/>
    </source>
</evidence>
<organism evidence="3 4">
    <name type="scientific">Labeo rohita</name>
    <name type="common">Indian major carp</name>
    <name type="synonym">Cyprinus rohita</name>
    <dbReference type="NCBI Taxonomy" id="84645"/>
    <lineage>
        <taxon>Eukaryota</taxon>
        <taxon>Metazoa</taxon>
        <taxon>Chordata</taxon>
        <taxon>Craniata</taxon>
        <taxon>Vertebrata</taxon>
        <taxon>Euteleostomi</taxon>
        <taxon>Actinopterygii</taxon>
        <taxon>Neopterygii</taxon>
        <taxon>Teleostei</taxon>
        <taxon>Ostariophysi</taxon>
        <taxon>Cypriniformes</taxon>
        <taxon>Cyprinidae</taxon>
        <taxon>Labeoninae</taxon>
        <taxon>Labeonini</taxon>
        <taxon>Labeo</taxon>
    </lineage>
</organism>
<comment type="caution">
    <text evidence="3">The sequence shown here is derived from an EMBL/GenBank/DDBJ whole genome shotgun (WGS) entry which is preliminary data.</text>
</comment>
<name>A0ABQ8L304_LABRO</name>
<dbReference type="Proteomes" id="UP000830375">
    <property type="component" value="Unassembled WGS sequence"/>
</dbReference>
<evidence type="ECO:0000313" key="4">
    <source>
        <dbReference type="Proteomes" id="UP000830375"/>
    </source>
</evidence>